<evidence type="ECO:0000256" key="11">
    <source>
        <dbReference type="ARBA" id="ARBA00049244"/>
    </source>
</evidence>
<dbReference type="Pfam" id="PF13177">
    <property type="entry name" value="DNA_pol3_delta2"/>
    <property type="match status" value="1"/>
</dbReference>
<keyword evidence="7" id="KW-0547">Nucleotide-binding</keyword>
<evidence type="ECO:0000256" key="1">
    <source>
        <dbReference type="ARBA" id="ARBA00006360"/>
    </source>
</evidence>
<keyword evidence="8" id="KW-0862">Zinc</keyword>
<dbReference type="PRINTS" id="PR00300">
    <property type="entry name" value="CLPPROTEASEA"/>
</dbReference>
<keyword evidence="5" id="KW-0235">DNA replication</keyword>
<evidence type="ECO:0000256" key="4">
    <source>
        <dbReference type="ARBA" id="ARBA00022695"/>
    </source>
</evidence>
<evidence type="ECO:0000256" key="2">
    <source>
        <dbReference type="ARBA" id="ARBA00012417"/>
    </source>
</evidence>
<dbReference type="SUPFAM" id="SSF48019">
    <property type="entry name" value="post-AAA+ oligomerization domain-like"/>
    <property type="match status" value="1"/>
</dbReference>
<dbReference type="Gene3D" id="1.20.272.10">
    <property type="match status" value="1"/>
</dbReference>
<dbReference type="EMBL" id="AAUV01000045">
    <property type="protein sequence ID" value="EAV39677.1"/>
    <property type="molecule type" value="Genomic_DNA"/>
</dbReference>
<dbReference type="AlphaFoldDB" id="A0NIM4"/>
<dbReference type="GO" id="GO:0046872">
    <property type="term" value="F:metal ion binding"/>
    <property type="evidence" value="ECO:0007669"/>
    <property type="project" value="UniProtKB-KW"/>
</dbReference>
<dbReference type="GO" id="GO:0009360">
    <property type="term" value="C:DNA polymerase III complex"/>
    <property type="evidence" value="ECO:0007669"/>
    <property type="project" value="InterPro"/>
</dbReference>
<dbReference type="InterPro" id="IPR003593">
    <property type="entry name" value="AAA+_ATPase"/>
</dbReference>
<dbReference type="SUPFAM" id="SSF52540">
    <property type="entry name" value="P-loop containing nucleoside triphosphate hydrolases"/>
    <property type="match status" value="1"/>
</dbReference>
<feature type="domain" description="AAA+ ATPase" evidence="13">
    <location>
        <begin position="50"/>
        <end position="188"/>
    </location>
</feature>
<accession>A0NIM4</accession>
<evidence type="ECO:0000256" key="6">
    <source>
        <dbReference type="ARBA" id="ARBA00022723"/>
    </source>
</evidence>
<dbReference type="InterPro" id="IPR001270">
    <property type="entry name" value="ClpA/B"/>
</dbReference>
<evidence type="ECO:0000256" key="10">
    <source>
        <dbReference type="ARBA" id="ARBA00022932"/>
    </source>
</evidence>
<reference evidence="14 15" key="1">
    <citation type="submission" date="2006-11" db="EMBL/GenBank/DDBJ databases">
        <authorList>
            <consortium name="Laboratoire de Microbiologie (Universite Bourgogne)"/>
            <consortium name="GENOME Express"/>
            <consortium name="UMR Oenologie Ampelologie (Universite Bordeaux 2)"/>
            <person name="Guzzo J."/>
        </authorList>
    </citation>
    <scope>NUCLEOTIDE SEQUENCE [LARGE SCALE GENOMIC DNA]</scope>
    <source>
        <strain evidence="14 15">ATCC BAA-1163</strain>
    </source>
</reference>
<keyword evidence="9" id="KW-0067">ATP-binding</keyword>
<dbReference type="CDD" id="cd18137">
    <property type="entry name" value="HLD_clamp_pol_III_gamma_tau"/>
    <property type="match status" value="1"/>
</dbReference>
<dbReference type="InterPro" id="IPR012763">
    <property type="entry name" value="DNA_pol_III_sug/sutau_N"/>
</dbReference>
<dbReference type="InterPro" id="IPR008921">
    <property type="entry name" value="DNA_pol3_clamp-load_cplx_C"/>
</dbReference>
<keyword evidence="6" id="KW-0479">Metal-binding</keyword>
<dbReference type="PANTHER" id="PTHR11669:SF0">
    <property type="entry name" value="PROTEIN STICHEL-LIKE 2"/>
    <property type="match status" value="1"/>
</dbReference>
<keyword evidence="10" id="KW-0239">DNA-directed DNA polymerase</keyword>
<dbReference type="CDD" id="cd00009">
    <property type="entry name" value="AAA"/>
    <property type="match status" value="1"/>
</dbReference>
<dbReference type="PANTHER" id="PTHR11669">
    <property type="entry name" value="REPLICATION FACTOR C / DNA POLYMERASE III GAMMA-TAU SUBUNIT"/>
    <property type="match status" value="1"/>
</dbReference>
<dbReference type="Pfam" id="PF12169">
    <property type="entry name" value="DNA_pol3_gamma3"/>
    <property type="match status" value="1"/>
</dbReference>
<feature type="compositionally biased region" description="Polar residues" evidence="12">
    <location>
        <begin position="369"/>
        <end position="389"/>
    </location>
</feature>
<feature type="compositionally biased region" description="Low complexity" evidence="12">
    <location>
        <begin position="571"/>
        <end position="583"/>
    </location>
</feature>
<dbReference type="GO" id="GO:0005524">
    <property type="term" value="F:ATP binding"/>
    <property type="evidence" value="ECO:0007669"/>
    <property type="project" value="UniProtKB-KW"/>
</dbReference>
<protein>
    <recommendedName>
        <fullName evidence="2">DNA-directed DNA polymerase</fullName>
        <ecNumber evidence="2">2.7.7.7</ecNumber>
    </recommendedName>
</protein>
<feature type="compositionally biased region" description="Polar residues" evidence="12">
    <location>
        <begin position="416"/>
        <end position="431"/>
    </location>
</feature>
<keyword evidence="3" id="KW-0808">Transferase</keyword>
<dbReference type="FunFam" id="1.10.8.60:FF:000013">
    <property type="entry name" value="DNA polymerase III subunit gamma/tau"/>
    <property type="match status" value="1"/>
</dbReference>
<evidence type="ECO:0000313" key="15">
    <source>
        <dbReference type="Proteomes" id="UP000003346"/>
    </source>
</evidence>
<dbReference type="GO" id="GO:0003887">
    <property type="term" value="F:DNA-directed DNA polymerase activity"/>
    <property type="evidence" value="ECO:0007669"/>
    <property type="project" value="UniProtKB-KW"/>
</dbReference>
<dbReference type="Gene3D" id="1.10.8.60">
    <property type="match status" value="1"/>
</dbReference>
<dbReference type="InterPro" id="IPR027417">
    <property type="entry name" value="P-loop_NTPase"/>
</dbReference>
<comment type="caution">
    <text evidence="14">The sequence shown here is derived from an EMBL/GenBank/DDBJ whole genome shotgun (WGS) entry which is preliminary data.</text>
</comment>
<dbReference type="Pfam" id="PF22608">
    <property type="entry name" value="DNAX_ATPase_lid"/>
    <property type="match status" value="1"/>
</dbReference>
<name>A0NIM4_OENOE</name>
<evidence type="ECO:0000313" key="14">
    <source>
        <dbReference type="EMBL" id="EAV39677.1"/>
    </source>
</evidence>
<evidence type="ECO:0000256" key="9">
    <source>
        <dbReference type="ARBA" id="ARBA00022840"/>
    </source>
</evidence>
<dbReference type="NCBIfam" id="TIGR02397">
    <property type="entry name" value="dnaX_nterm"/>
    <property type="match status" value="1"/>
</dbReference>
<dbReference type="InterPro" id="IPR050238">
    <property type="entry name" value="DNA_Rep/Repair_Clamp_Loader"/>
</dbReference>
<evidence type="ECO:0000256" key="7">
    <source>
        <dbReference type="ARBA" id="ARBA00022741"/>
    </source>
</evidence>
<feature type="compositionally biased region" description="Polar residues" evidence="12">
    <location>
        <begin position="561"/>
        <end position="570"/>
    </location>
</feature>
<evidence type="ECO:0000256" key="3">
    <source>
        <dbReference type="ARBA" id="ARBA00022679"/>
    </source>
</evidence>
<proteinExistence type="inferred from homology"/>
<dbReference type="HOGENOM" id="CLU_006229_0_3_9"/>
<organism evidence="14 15">
    <name type="scientific">Oenococcus oeni ATCC BAA-1163</name>
    <dbReference type="NCBI Taxonomy" id="379360"/>
    <lineage>
        <taxon>Bacteria</taxon>
        <taxon>Bacillati</taxon>
        <taxon>Bacillota</taxon>
        <taxon>Bacilli</taxon>
        <taxon>Lactobacillales</taxon>
        <taxon>Lactobacillaceae</taxon>
        <taxon>Oenococcus</taxon>
    </lineage>
</organism>
<feature type="region of interest" description="Disordered" evidence="12">
    <location>
        <begin position="361"/>
        <end position="399"/>
    </location>
</feature>
<feature type="region of interest" description="Disordered" evidence="12">
    <location>
        <begin position="413"/>
        <end position="443"/>
    </location>
</feature>
<evidence type="ECO:0000256" key="12">
    <source>
        <dbReference type="SAM" id="MobiDB-lite"/>
    </source>
</evidence>
<dbReference type="Proteomes" id="UP000003346">
    <property type="component" value="Unassembled WGS sequence"/>
</dbReference>
<gene>
    <name evidence="14" type="primary">dnaX</name>
    <name evidence="14" type="ORF">OENOO_50035</name>
</gene>
<dbReference type="NCBIfam" id="NF004046">
    <property type="entry name" value="PRK05563.1"/>
    <property type="match status" value="1"/>
</dbReference>
<dbReference type="Gene3D" id="3.40.50.300">
    <property type="entry name" value="P-loop containing nucleotide triphosphate hydrolases"/>
    <property type="match status" value="1"/>
</dbReference>
<feature type="region of interest" description="Disordered" evidence="12">
    <location>
        <begin position="558"/>
        <end position="590"/>
    </location>
</feature>
<dbReference type="InterPro" id="IPR022754">
    <property type="entry name" value="DNA_pol_III_gamma-3"/>
</dbReference>
<dbReference type="GO" id="GO:0003677">
    <property type="term" value="F:DNA binding"/>
    <property type="evidence" value="ECO:0007669"/>
    <property type="project" value="InterPro"/>
</dbReference>
<dbReference type="GO" id="GO:0006261">
    <property type="term" value="P:DNA-templated DNA replication"/>
    <property type="evidence" value="ECO:0007669"/>
    <property type="project" value="TreeGrafter"/>
</dbReference>
<dbReference type="EC" id="2.7.7.7" evidence="2"/>
<evidence type="ECO:0000256" key="8">
    <source>
        <dbReference type="ARBA" id="ARBA00022833"/>
    </source>
</evidence>
<evidence type="ECO:0000256" key="5">
    <source>
        <dbReference type="ARBA" id="ARBA00022705"/>
    </source>
</evidence>
<sequence>MCSFLFYLNVRILIMYKALYRQYRPRTFSDLVGQTVIAQTLENALKSNKVGHAYLFAGPRGTGKTSVAKIFAREIEGIPDDTDRESFSDIIEIDAASNNGVDEIRNLRDAANYAPIEYQFKIYIIDEVHMLSTGAFNALLKTIEEPPAQVKFILATTEPQKIPATILSRVQRFDFHRIDVDQIVKRLEFVLDDQKIAYDPAALKIVANASDGGLRDALSILDQAVAITKTGRVELDDVFKITGTSPIDQQIGFLQHVLEKQTAKAFEDIHKLLLDGKDPIRFAEDLLVLLKNLMLIKIAPELVSENAFNQIENLSKEFSNSVFEQAIDDVSDNLMKMKQTTRPELYLEILAVKIASRLKKGDQKAVPAQTPSPAKTEMSSSAALVNSDASPAESMASDFDNHPQAQVDIAEKNEKSNQVPESTEKPASQNEESLESPSLAKTDDDSAWQVMEAAVKSELQAVKDAWPDIVADFDESVVMLAENSEPVAASQKGLIISFNHPELAEAAARTPDFVAKLSESLLDLLGIKYQLVFISEADWVTLRKNYILKLRGAKIEDKSTQETQLSNSTQSETPEAKAAPAESSENRDVVDKAKKLFGDIVKVKDENK</sequence>
<dbReference type="InterPro" id="IPR045085">
    <property type="entry name" value="HLD_clamp_pol_III_gamma_tau"/>
</dbReference>
<dbReference type="SMART" id="SM00382">
    <property type="entry name" value="AAA"/>
    <property type="match status" value="1"/>
</dbReference>
<keyword evidence="4" id="KW-0548">Nucleotidyltransferase</keyword>
<comment type="similarity">
    <text evidence="1">Belongs to the DnaX/STICHEL family.</text>
</comment>
<evidence type="ECO:0000259" key="13">
    <source>
        <dbReference type="SMART" id="SM00382"/>
    </source>
</evidence>
<comment type="catalytic activity">
    <reaction evidence="11">
        <text>DNA(n) + a 2'-deoxyribonucleoside 5'-triphosphate = DNA(n+1) + diphosphate</text>
        <dbReference type="Rhea" id="RHEA:22508"/>
        <dbReference type="Rhea" id="RHEA-COMP:17339"/>
        <dbReference type="Rhea" id="RHEA-COMP:17340"/>
        <dbReference type="ChEBI" id="CHEBI:33019"/>
        <dbReference type="ChEBI" id="CHEBI:61560"/>
        <dbReference type="ChEBI" id="CHEBI:173112"/>
        <dbReference type="EC" id="2.7.7.7"/>
    </reaction>
</comment>